<feature type="region of interest" description="Disordered" evidence="1">
    <location>
        <begin position="87"/>
        <end position="106"/>
    </location>
</feature>
<reference evidence="3" key="1">
    <citation type="submission" date="2020-10" db="EMBL/GenBank/DDBJ databases">
        <title>Unveiling of a novel bifunctional photoreceptor, Dualchrome1, isolated from a cosmopolitan green alga.</title>
        <authorList>
            <person name="Suzuki S."/>
            <person name="Kawachi M."/>
        </authorList>
    </citation>
    <scope>NUCLEOTIDE SEQUENCE</scope>
    <source>
        <strain evidence="3">NIES 2893</strain>
    </source>
</reference>
<keyword evidence="4" id="KW-1185">Reference proteome</keyword>
<organism evidence="3 4">
    <name type="scientific">Pycnococcus provasolii</name>
    <dbReference type="NCBI Taxonomy" id="41880"/>
    <lineage>
        <taxon>Eukaryota</taxon>
        <taxon>Viridiplantae</taxon>
        <taxon>Chlorophyta</taxon>
        <taxon>Pseudoscourfieldiophyceae</taxon>
        <taxon>Pseudoscourfieldiales</taxon>
        <taxon>Pycnococcaceae</taxon>
        <taxon>Pycnococcus</taxon>
    </lineage>
</organism>
<feature type="transmembrane region" description="Helical" evidence="2">
    <location>
        <begin position="32"/>
        <end position="58"/>
    </location>
</feature>
<keyword evidence="2" id="KW-0472">Membrane</keyword>
<name>A0A830HYK9_9CHLO</name>
<dbReference type="Proteomes" id="UP000660262">
    <property type="component" value="Unassembled WGS sequence"/>
</dbReference>
<proteinExistence type="predicted"/>
<feature type="region of interest" description="Disordered" evidence="1">
    <location>
        <begin position="1"/>
        <end position="28"/>
    </location>
</feature>
<dbReference type="OrthoDB" id="511541at2759"/>
<sequence>MASRYSSYSRFLSRGPKKRSSVASHGSLSPSFLMGVAVVSFVTGAAMESFMIATGFYSKVTAIEADRRREAQELGPPSWVEDMMKVHKHGSGGDALPSPATSQSKP</sequence>
<evidence type="ECO:0000313" key="4">
    <source>
        <dbReference type="Proteomes" id="UP000660262"/>
    </source>
</evidence>
<evidence type="ECO:0000256" key="2">
    <source>
        <dbReference type="SAM" id="Phobius"/>
    </source>
</evidence>
<dbReference type="EMBL" id="BNJQ01000040">
    <property type="protein sequence ID" value="GHP12322.1"/>
    <property type="molecule type" value="Genomic_DNA"/>
</dbReference>
<evidence type="ECO:0000313" key="3">
    <source>
        <dbReference type="EMBL" id="GHP12322.1"/>
    </source>
</evidence>
<comment type="caution">
    <text evidence="3">The sequence shown here is derived from an EMBL/GenBank/DDBJ whole genome shotgun (WGS) entry which is preliminary data.</text>
</comment>
<keyword evidence="2" id="KW-1133">Transmembrane helix</keyword>
<dbReference type="AlphaFoldDB" id="A0A830HYK9"/>
<evidence type="ECO:0000256" key="1">
    <source>
        <dbReference type="SAM" id="MobiDB-lite"/>
    </source>
</evidence>
<accession>A0A830HYK9</accession>
<keyword evidence="2" id="KW-0812">Transmembrane</keyword>
<gene>
    <name evidence="3" type="ORF">PPROV_001105000</name>
</gene>
<protein>
    <submittedName>
        <fullName evidence="3">Uncharacterized protein</fullName>
    </submittedName>
</protein>
<feature type="compositionally biased region" description="Low complexity" evidence="1">
    <location>
        <begin position="1"/>
        <end position="10"/>
    </location>
</feature>